<organism evidence="3 4">
    <name type="scientific">Segatella maculosa OT 289</name>
    <dbReference type="NCBI Taxonomy" id="999422"/>
    <lineage>
        <taxon>Bacteria</taxon>
        <taxon>Pseudomonadati</taxon>
        <taxon>Bacteroidota</taxon>
        <taxon>Bacteroidia</taxon>
        <taxon>Bacteroidales</taxon>
        <taxon>Prevotellaceae</taxon>
        <taxon>Segatella</taxon>
    </lineage>
</organism>
<dbReference type="RefSeq" id="WP_008565741.1">
    <property type="nucleotide sequence ID" value="NZ_JH594505.1"/>
</dbReference>
<dbReference type="EMBL" id="AGEK01000030">
    <property type="protein sequence ID" value="EHO68878.1"/>
    <property type="molecule type" value="Genomic_DNA"/>
</dbReference>
<dbReference type="Proteomes" id="UP000003167">
    <property type="component" value="Unassembled WGS sequence"/>
</dbReference>
<protein>
    <recommendedName>
        <fullName evidence="2">Outer membrane protein beta-barrel domain-containing protein</fullName>
    </recommendedName>
</protein>
<reference evidence="3 4" key="1">
    <citation type="submission" date="2011-12" db="EMBL/GenBank/DDBJ databases">
        <title>The Genome Sequence of Prevotella maculosa OT 289.</title>
        <authorList>
            <consortium name="The Broad Institute Genome Sequencing Platform"/>
            <person name="Earl A."/>
            <person name="Ward D."/>
            <person name="Feldgarden M."/>
            <person name="Gevers D."/>
            <person name="Izard J."/>
            <person name="Blanton J.M."/>
            <person name="Mathney J."/>
            <person name="Tanner A.C."/>
            <person name="Dewhirst F.E."/>
            <person name="Young S.K."/>
            <person name="Zeng Q."/>
            <person name="Gargeya S."/>
            <person name="Fitzgerald M."/>
            <person name="Haas B."/>
            <person name="Abouelleil A."/>
            <person name="Alvarado L."/>
            <person name="Arachchi H.M."/>
            <person name="Berlin A."/>
            <person name="Chapman S.B."/>
            <person name="Gearin G."/>
            <person name="Goldberg J."/>
            <person name="Griggs A."/>
            <person name="Gujja S."/>
            <person name="Hansen M."/>
            <person name="Heiman D."/>
            <person name="Howarth C."/>
            <person name="Larimer J."/>
            <person name="Lui A."/>
            <person name="MacDonald P.J.P."/>
            <person name="McCowen C."/>
            <person name="Montmayeur A."/>
            <person name="Murphy C."/>
            <person name="Neiman D."/>
            <person name="Pearson M."/>
            <person name="Priest M."/>
            <person name="Roberts A."/>
            <person name="Saif S."/>
            <person name="Shea T."/>
            <person name="Sisk P."/>
            <person name="Stolte C."/>
            <person name="Sykes S."/>
            <person name="Wortman J."/>
            <person name="Nusbaum C."/>
            <person name="Birren B."/>
        </authorList>
    </citation>
    <scope>NUCLEOTIDE SEQUENCE [LARGE SCALE GENOMIC DNA]</scope>
    <source>
        <strain evidence="3 4">OT 289</strain>
    </source>
</reference>
<name>H1HNJ9_9BACT</name>
<feature type="chain" id="PRO_5003550569" description="Outer membrane protein beta-barrel domain-containing protein" evidence="1">
    <location>
        <begin position="21"/>
        <end position="213"/>
    </location>
</feature>
<dbReference type="AlphaFoldDB" id="H1HNJ9"/>
<dbReference type="InterPro" id="IPR025665">
    <property type="entry name" value="Beta-barrel_OMP_2"/>
</dbReference>
<dbReference type="OrthoDB" id="1011633at2"/>
<evidence type="ECO:0000259" key="2">
    <source>
        <dbReference type="Pfam" id="PF13568"/>
    </source>
</evidence>
<dbReference type="HOGENOM" id="CLU_082049_5_2_10"/>
<dbReference type="PATRIC" id="fig|999422.3.peg.1834"/>
<proteinExistence type="predicted"/>
<evidence type="ECO:0000256" key="1">
    <source>
        <dbReference type="SAM" id="SignalP"/>
    </source>
</evidence>
<accession>H1HNJ9</accession>
<evidence type="ECO:0000313" key="3">
    <source>
        <dbReference type="EMBL" id="EHO68878.1"/>
    </source>
</evidence>
<dbReference type="Pfam" id="PF13568">
    <property type="entry name" value="OMP_b-brl_2"/>
    <property type="match status" value="1"/>
</dbReference>
<sequence>MKKSLVLLTFAMIFATASQAQLKFGLKGGLNVTNLSLKDFTHDRSNQCGFFAGPTVKFTFPAIGLGFDVAALYDQRQAKIKGTEDDLKQRQMIVPVNTRYSFGLGDAASIFFFAGPQFGFNIGDKDQPIGVMADGRYENVGEWRLKSSNFSVNLGFGVMLFHHLQVSANYNIACGKTGELKFGEAAGTVWNALQGNSYEGRANAWQVGLAYYF</sequence>
<keyword evidence="4" id="KW-1185">Reference proteome</keyword>
<comment type="caution">
    <text evidence="3">The sequence shown here is derived from an EMBL/GenBank/DDBJ whole genome shotgun (WGS) entry which is preliminary data.</text>
</comment>
<gene>
    <name evidence="3" type="ORF">HMPREF9944_01743</name>
</gene>
<dbReference type="STRING" id="999422.HMPREF9944_01743"/>
<keyword evidence="1" id="KW-0732">Signal</keyword>
<evidence type="ECO:0000313" key="4">
    <source>
        <dbReference type="Proteomes" id="UP000003167"/>
    </source>
</evidence>
<feature type="domain" description="Outer membrane protein beta-barrel" evidence="2">
    <location>
        <begin position="20"/>
        <end position="173"/>
    </location>
</feature>
<feature type="signal peptide" evidence="1">
    <location>
        <begin position="1"/>
        <end position="20"/>
    </location>
</feature>